<dbReference type="EMBL" id="VSRR010005806">
    <property type="protein sequence ID" value="MPC43386.1"/>
    <property type="molecule type" value="Genomic_DNA"/>
</dbReference>
<feature type="compositionally biased region" description="Basic and acidic residues" evidence="1">
    <location>
        <begin position="55"/>
        <end position="67"/>
    </location>
</feature>
<keyword evidence="3" id="KW-1185">Reference proteome</keyword>
<gene>
    <name evidence="2" type="ORF">E2C01_037031</name>
</gene>
<sequence length="78" mass="8682">MGQKGEVNIEESQWKGFCDLSESRVVVIMVTCIPTARVCREDEDYRKQLACLPPQDKEGKAKGREGGGRLQRNGGENV</sequence>
<evidence type="ECO:0000313" key="3">
    <source>
        <dbReference type="Proteomes" id="UP000324222"/>
    </source>
</evidence>
<organism evidence="2 3">
    <name type="scientific">Portunus trituberculatus</name>
    <name type="common">Swimming crab</name>
    <name type="synonym">Neptunus trituberculatus</name>
    <dbReference type="NCBI Taxonomy" id="210409"/>
    <lineage>
        <taxon>Eukaryota</taxon>
        <taxon>Metazoa</taxon>
        <taxon>Ecdysozoa</taxon>
        <taxon>Arthropoda</taxon>
        <taxon>Crustacea</taxon>
        <taxon>Multicrustacea</taxon>
        <taxon>Malacostraca</taxon>
        <taxon>Eumalacostraca</taxon>
        <taxon>Eucarida</taxon>
        <taxon>Decapoda</taxon>
        <taxon>Pleocyemata</taxon>
        <taxon>Brachyura</taxon>
        <taxon>Eubrachyura</taxon>
        <taxon>Portunoidea</taxon>
        <taxon>Portunidae</taxon>
        <taxon>Portuninae</taxon>
        <taxon>Portunus</taxon>
    </lineage>
</organism>
<accession>A0A5B7FDJ2</accession>
<dbReference type="Proteomes" id="UP000324222">
    <property type="component" value="Unassembled WGS sequence"/>
</dbReference>
<proteinExistence type="predicted"/>
<feature type="region of interest" description="Disordered" evidence="1">
    <location>
        <begin position="53"/>
        <end position="78"/>
    </location>
</feature>
<protein>
    <submittedName>
        <fullName evidence="2">Uncharacterized protein</fullName>
    </submittedName>
</protein>
<dbReference type="AlphaFoldDB" id="A0A5B7FDJ2"/>
<comment type="caution">
    <text evidence="2">The sequence shown here is derived from an EMBL/GenBank/DDBJ whole genome shotgun (WGS) entry which is preliminary data.</text>
</comment>
<evidence type="ECO:0000256" key="1">
    <source>
        <dbReference type="SAM" id="MobiDB-lite"/>
    </source>
</evidence>
<evidence type="ECO:0000313" key="2">
    <source>
        <dbReference type="EMBL" id="MPC43386.1"/>
    </source>
</evidence>
<reference evidence="2 3" key="1">
    <citation type="submission" date="2019-05" db="EMBL/GenBank/DDBJ databases">
        <title>Another draft genome of Portunus trituberculatus and its Hox gene families provides insights of decapod evolution.</title>
        <authorList>
            <person name="Jeong J.-H."/>
            <person name="Song I."/>
            <person name="Kim S."/>
            <person name="Choi T."/>
            <person name="Kim D."/>
            <person name="Ryu S."/>
            <person name="Kim W."/>
        </authorList>
    </citation>
    <scope>NUCLEOTIDE SEQUENCE [LARGE SCALE GENOMIC DNA]</scope>
    <source>
        <tissue evidence="2">Muscle</tissue>
    </source>
</reference>
<name>A0A5B7FDJ2_PORTR</name>